<keyword evidence="3" id="KW-1185">Reference proteome</keyword>
<reference evidence="2" key="1">
    <citation type="submission" date="2023-08" db="EMBL/GenBank/DDBJ databases">
        <authorList>
            <person name="Chen Y."/>
            <person name="Shah S."/>
            <person name="Dougan E. K."/>
            <person name="Thang M."/>
            <person name="Chan C."/>
        </authorList>
    </citation>
    <scope>NUCLEOTIDE SEQUENCE</scope>
</reference>
<protein>
    <submittedName>
        <fullName evidence="2">Uncharacterized protein</fullName>
    </submittedName>
</protein>
<evidence type="ECO:0000313" key="3">
    <source>
        <dbReference type="Proteomes" id="UP001178507"/>
    </source>
</evidence>
<gene>
    <name evidence="2" type="ORF">EVOR1521_LOCUS12076</name>
</gene>
<evidence type="ECO:0000313" key="2">
    <source>
        <dbReference type="EMBL" id="CAJ1385473.1"/>
    </source>
</evidence>
<dbReference type="Proteomes" id="UP001178507">
    <property type="component" value="Unassembled WGS sequence"/>
</dbReference>
<name>A0AA36N0P3_9DINO</name>
<feature type="region of interest" description="Disordered" evidence="1">
    <location>
        <begin position="269"/>
        <end position="305"/>
    </location>
</feature>
<dbReference type="EMBL" id="CAUJNA010001238">
    <property type="protein sequence ID" value="CAJ1385473.1"/>
    <property type="molecule type" value="Genomic_DNA"/>
</dbReference>
<proteinExistence type="predicted"/>
<sequence>MQRRVEAQFRRDWTFGFAVWNYLFRTAVNLQKNAYMFSAPSADGGSYQSLKPEDIVAGVREIASRLRGTYTDINGEEKPVQGDLTKLRFANLKPAARKILANVEARDPRGAQDHAPPDPRLSRLLRDLDLLDFLAFGARGLPALDEEFCRLSPEALAENLPNYEDRTLVLLTLRHLLGVRFCPRCPNCATSGQPCSDAFGSNAVAGGGVLGRVDAPSYASYTAHVRRSVYCDPEGWERDRAAEAYQASRRLRPEEWTRRHLAEDVEQLQQRKQHHVHLPAGPGSKRRPLAHCRNPKDPTRRKSGFPRDRQLILGRTALVCRSLAEQLVKGKRSSLGLQWGPVNDPNLAVGANRQRRCPKCRTK</sequence>
<organism evidence="2 3">
    <name type="scientific">Effrenium voratum</name>
    <dbReference type="NCBI Taxonomy" id="2562239"/>
    <lineage>
        <taxon>Eukaryota</taxon>
        <taxon>Sar</taxon>
        <taxon>Alveolata</taxon>
        <taxon>Dinophyceae</taxon>
        <taxon>Suessiales</taxon>
        <taxon>Symbiodiniaceae</taxon>
        <taxon>Effrenium</taxon>
    </lineage>
</organism>
<dbReference type="AlphaFoldDB" id="A0AA36N0P3"/>
<feature type="compositionally biased region" description="Basic and acidic residues" evidence="1">
    <location>
        <begin position="294"/>
        <end position="305"/>
    </location>
</feature>
<evidence type="ECO:0000256" key="1">
    <source>
        <dbReference type="SAM" id="MobiDB-lite"/>
    </source>
</evidence>
<accession>A0AA36N0P3</accession>
<comment type="caution">
    <text evidence="2">The sequence shown here is derived from an EMBL/GenBank/DDBJ whole genome shotgun (WGS) entry which is preliminary data.</text>
</comment>